<proteinExistence type="predicted"/>
<accession>F5XE64</accession>
<dbReference type="Gene3D" id="3.90.1210.10">
    <property type="entry name" value="Antifreeze-like/N-acetylneuraminic acid synthase C-terminal domain"/>
    <property type="match status" value="1"/>
</dbReference>
<dbReference type="AlphaFoldDB" id="F5XE64"/>
<dbReference type="RefSeq" id="WP_013865443.1">
    <property type="nucleotide sequence ID" value="NC_015635.1"/>
</dbReference>
<dbReference type="STRING" id="1032480.MLP_45980"/>
<dbReference type="KEGG" id="mph:MLP_45980"/>
<protein>
    <recommendedName>
        <fullName evidence="1">SAF domain-containing protein</fullName>
    </recommendedName>
</protein>
<sequence>MTPRTSPPARLDRPLTARSWVVGFRRALRRHRRKLAILATLAAVLTGLTALAPPRPDTVSVVTAARPLDGGHTVTPDDLTRTALPPDAVPVGAWSDPAEVIGRTLAGPLPARQVLTPTSLLRERASRTSSVVAPLPLADPRVAQLVEAGDQLDVLAADSQSGKTKVVATAVRVVTGGIGGDSDATGSEGLVLVEVSPATATALAAAAATSALSVVWR</sequence>
<dbReference type="Pfam" id="PF08666">
    <property type="entry name" value="SAF"/>
    <property type="match status" value="1"/>
</dbReference>
<dbReference type="InterPro" id="IPR013974">
    <property type="entry name" value="SAF"/>
</dbReference>
<dbReference type="HOGENOM" id="CLU_1324309_0_0_11"/>
<feature type="domain" description="SAF" evidence="1">
    <location>
        <begin position="59"/>
        <end position="121"/>
    </location>
</feature>
<dbReference type="OrthoDB" id="4808509at2"/>
<evidence type="ECO:0000313" key="2">
    <source>
        <dbReference type="EMBL" id="BAK37612.1"/>
    </source>
</evidence>
<dbReference type="CDD" id="cd11614">
    <property type="entry name" value="SAF_CpaB_FlgA_like"/>
    <property type="match status" value="1"/>
</dbReference>
<keyword evidence="3" id="KW-1185">Reference proteome</keyword>
<reference evidence="2 3" key="1">
    <citation type="submission" date="2011-05" db="EMBL/GenBank/DDBJ databases">
        <title>Whole genome sequence of Microlunatus phosphovorus NM-1.</title>
        <authorList>
            <person name="Hosoyama A."/>
            <person name="Sasaki K."/>
            <person name="Harada T."/>
            <person name="Igarashi R."/>
            <person name="Kawakoshi A."/>
            <person name="Sasagawa M."/>
            <person name="Fukada J."/>
            <person name="Nakamura S."/>
            <person name="Katano Y."/>
            <person name="Hanada S."/>
            <person name="Kamagata Y."/>
            <person name="Nakamura N."/>
            <person name="Yamazaki S."/>
            <person name="Fujita N."/>
        </authorList>
    </citation>
    <scope>NUCLEOTIDE SEQUENCE [LARGE SCALE GENOMIC DNA]</scope>
    <source>
        <strain evidence="3">ATCC 700054 / DSM 10555 / JCM 9379 / NBRC 101784 / NCIMB 13414 / VKM Ac-1990 / NM-1</strain>
    </source>
</reference>
<evidence type="ECO:0000313" key="3">
    <source>
        <dbReference type="Proteomes" id="UP000007947"/>
    </source>
</evidence>
<organism evidence="2 3">
    <name type="scientific">Microlunatus phosphovorus (strain ATCC 700054 / DSM 10555 / JCM 9379 / NBRC 101784 / NCIMB 13414 / VKM Ac-1990 / NM-1)</name>
    <dbReference type="NCBI Taxonomy" id="1032480"/>
    <lineage>
        <taxon>Bacteria</taxon>
        <taxon>Bacillati</taxon>
        <taxon>Actinomycetota</taxon>
        <taxon>Actinomycetes</taxon>
        <taxon>Propionibacteriales</taxon>
        <taxon>Propionibacteriaceae</taxon>
        <taxon>Microlunatus</taxon>
    </lineage>
</organism>
<evidence type="ECO:0000259" key="1">
    <source>
        <dbReference type="SMART" id="SM00858"/>
    </source>
</evidence>
<dbReference type="eggNOG" id="COG3745">
    <property type="taxonomic scope" value="Bacteria"/>
</dbReference>
<dbReference type="EMBL" id="AP012204">
    <property type="protein sequence ID" value="BAK37612.1"/>
    <property type="molecule type" value="Genomic_DNA"/>
</dbReference>
<gene>
    <name evidence="2" type="ordered locus">MLP_45980</name>
</gene>
<dbReference type="Proteomes" id="UP000007947">
    <property type="component" value="Chromosome"/>
</dbReference>
<dbReference type="SMART" id="SM00858">
    <property type="entry name" value="SAF"/>
    <property type="match status" value="1"/>
</dbReference>
<name>F5XE64_MICPN</name>